<keyword evidence="2" id="KW-1185">Reference proteome</keyword>
<proteinExistence type="predicted"/>
<evidence type="ECO:0000313" key="1">
    <source>
        <dbReference type="EMBL" id="KAH7141323.1"/>
    </source>
</evidence>
<reference evidence="1" key="1">
    <citation type="journal article" date="2021" name="Nat. Commun.">
        <title>Genetic determinants of endophytism in the Arabidopsis root mycobiome.</title>
        <authorList>
            <person name="Mesny F."/>
            <person name="Miyauchi S."/>
            <person name="Thiergart T."/>
            <person name="Pickel B."/>
            <person name="Atanasova L."/>
            <person name="Karlsson M."/>
            <person name="Huettel B."/>
            <person name="Barry K.W."/>
            <person name="Haridas S."/>
            <person name="Chen C."/>
            <person name="Bauer D."/>
            <person name="Andreopoulos W."/>
            <person name="Pangilinan J."/>
            <person name="LaButti K."/>
            <person name="Riley R."/>
            <person name="Lipzen A."/>
            <person name="Clum A."/>
            <person name="Drula E."/>
            <person name="Henrissat B."/>
            <person name="Kohler A."/>
            <person name="Grigoriev I.V."/>
            <person name="Martin F.M."/>
            <person name="Hacquard S."/>
        </authorList>
    </citation>
    <scope>NUCLEOTIDE SEQUENCE</scope>
    <source>
        <strain evidence="1">MPI-CAGE-AT-0021</strain>
    </source>
</reference>
<accession>A0A9P9EPQ6</accession>
<dbReference type="EMBL" id="JAGMUU010000012">
    <property type="protein sequence ID" value="KAH7141323.1"/>
    <property type="molecule type" value="Genomic_DNA"/>
</dbReference>
<gene>
    <name evidence="1" type="ORF">B0J13DRAFT_556625</name>
</gene>
<name>A0A9P9EPQ6_9HYPO</name>
<evidence type="ECO:0000313" key="2">
    <source>
        <dbReference type="Proteomes" id="UP000717696"/>
    </source>
</evidence>
<organism evidence="1 2">
    <name type="scientific">Dactylonectria estremocensis</name>
    <dbReference type="NCBI Taxonomy" id="1079267"/>
    <lineage>
        <taxon>Eukaryota</taxon>
        <taxon>Fungi</taxon>
        <taxon>Dikarya</taxon>
        <taxon>Ascomycota</taxon>
        <taxon>Pezizomycotina</taxon>
        <taxon>Sordariomycetes</taxon>
        <taxon>Hypocreomycetidae</taxon>
        <taxon>Hypocreales</taxon>
        <taxon>Nectriaceae</taxon>
        <taxon>Dactylonectria</taxon>
    </lineage>
</organism>
<sequence>MPRWLHCIVQLVHPATIFAARRLPRTPHQNHGRDQGYWCIVLRVDWPTETLSGAEKEHHQIRQGFVTPGSQM</sequence>
<comment type="caution">
    <text evidence="1">The sequence shown here is derived from an EMBL/GenBank/DDBJ whole genome shotgun (WGS) entry which is preliminary data.</text>
</comment>
<dbReference type="Proteomes" id="UP000717696">
    <property type="component" value="Unassembled WGS sequence"/>
</dbReference>
<protein>
    <submittedName>
        <fullName evidence="1">Uncharacterized protein</fullName>
    </submittedName>
</protein>
<dbReference type="AlphaFoldDB" id="A0A9P9EPQ6"/>